<evidence type="ECO:0000313" key="4">
    <source>
        <dbReference type="EMBL" id="CAG2243862.1"/>
    </source>
</evidence>
<reference evidence="4" key="1">
    <citation type="submission" date="2021-03" db="EMBL/GenBank/DDBJ databases">
        <authorList>
            <person name="Bekaert M."/>
        </authorList>
    </citation>
    <scope>NUCLEOTIDE SEQUENCE</scope>
</reference>
<evidence type="ECO:0000256" key="1">
    <source>
        <dbReference type="SAM" id="MobiDB-lite"/>
    </source>
</evidence>
<protein>
    <submittedName>
        <fullName evidence="4">COL6A</fullName>
    </submittedName>
</protein>
<proteinExistence type="predicted"/>
<gene>
    <name evidence="4" type="ORF">MEDL_55985</name>
</gene>
<evidence type="ECO:0000256" key="2">
    <source>
        <dbReference type="SAM" id="SignalP"/>
    </source>
</evidence>
<dbReference type="Proteomes" id="UP000683360">
    <property type="component" value="Unassembled WGS sequence"/>
</dbReference>
<dbReference type="Gene3D" id="3.40.50.410">
    <property type="entry name" value="von Willebrand factor, type A domain"/>
    <property type="match status" value="1"/>
</dbReference>
<dbReference type="InterPro" id="IPR050525">
    <property type="entry name" value="ECM_Assembly_Org"/>
</dbReference>
<keyword evidence="2" id="KW-0732">Signal</keyword>
<feature type="compositionally biased region" description="Basic and acidic residues" evidence="1">
    <location>
        <begin position="39"/>
        <end position="55"/>
    </location>
</feature>
<name>A0A8S3UND7_MYTED</name>
<comment type="caution">
    <text evidence="4">The sequence shown here is derived from an EMBL/GenBank/DDBJ whole genome shotgun (WGS) entry which is preliminary data.</text>
</comment>
<dbReference type="CDD" id="cd01450">
    <property type="entry name" value="vWFA_subfamily_ECM"/>
    <property type="match status" value="1"/>
</dbReference>
<feature type="chain" id="PRO_5035908196" evidence="2">
    <location>
        <begin position="18"/>
        <end position="360"/>
    </location>
</feature>
<feature type="signal peptide" evidence="2">
    <location>
        <begin position="1"/>
        <end position="17"/>
    </location>
</feature>
<dbReference type="SMART" id="SM00327">
    <property type="entry name" value="VWA"/>
    <property type="match status" value="1"/>
</dbReference>
<feature type="region of interest" description="Disordered" evidence="1">
    <location>
        <begin position="18"/>
        <end position="81"/>
    </location>
</feature>
<feature type="region of interest" description="Disordered" evidence="1">
    <location>
        <begin position="338"/>
        <end position="360"/>
    </location>
</feature>
<dbReference type="InterPro" id="IPR036465">
    <property type="entry name" value="vWFA_dom_sf"/>
</dbReference>
<dbReference type="AlphaFoldDB" id="A0A8S3UND7"/>
<organism evidence="4 5">
    <name type="scientific">Mytilus edulis</name>
    <name type="common">Blue mussel</name>
    <dbReference type="NCBI Taxonomy" id="6550"/>
    <lineage>
        <taxon>Eukaryota</taxon>
        <taxon>Metazoa</taxon>
        <taxon>Spiralia</taxon>
        <taxon>Lophotrochozoa</taxon>
        <taxon>Mollusca</taxon>
        <taxon>Bivalvia</taxon>
        <taxon>Autobranchia</taxon>
        <taxon>Pteriomorphia</taxon>
        <taxon>Mytilida</taxon>
        <taxon>Mytiloidea</taxon>
        <taxon>Mytilidae</taxon>
        <taxon>Mytilinae</taxon>
        <taxon>Mytilus</taxon>
    </lineage>
</organism>
<evidence type="ECO:0000259" key="3">
    <source>
        <dbReference type="PROSITE" id="PS50234"/>
    </source>
</evidence>
<dbReference type="EMBL" id="CAJPWZ010002718">
    <property type="protein sequence ID" value="CAG2243862.1"/>
    <property type="molecule type" value="Genomic_DNA"/>
</dbReference>
<feature type="domain" description="VWFA" evidence="3">
    <location>
        <begin position="154"/>
        <end position="338"/>
    </location>
</feature>
<keyword evidence="5" id="KW-1185">Reference proteome</keyword>
<dbReference type="OrthoDB" id="6119783at2759"/>
<accession>A0A8S3UND7</accession>
<feature type="compositionally biased region" description="Basic and acidic residues" evidence="1">
    <location>
        <begin position="349"/>
        <end position="360"/>
    </location>
</feature>
<dbReference type="PANTHER" id="PTHR24020:SF84">
    <property type="entry name" value="VWFA DOMAIN-CONTAINING PROTEIN"/>
    <property type="match status" value="1"/>
</dbReference>
<sequence length="360" mass="40758">MLFLSLFSLLLIARVTARSPPAPPEPPVYRNLQKAGLSDSRHPDGQTSRKQDYPRVDILTGRPPESRIIRRRHPDGRPPERRIIDNLQKAGLFDSRQPDGQTYSKQDYSIVDTLTGRSPESRIFDSRHPDGQTYSKQDYSAVDILTGCLKKIADVFFVVDTSSSLDISSNVIKELDFVGEVITAFDLGKDQVRTGMMTFATNTELLFKLDDFKTKKEIAEILYDRKNLVKYRWKGGNTNIGKALRLLMDEGLSASHGSRADVPQIAVIITDGDPNDRDDFASALLELRKKNFIVFAIGVGPDRRPDNLRKIAGDPERVFELEDYDSLRTIGKKLKDKVCEKEQNDEEKPDPCEKEEREIS</sequence>
<evidence type="ECO:0000313" key="5">
    <source>
        <dbReference type="Proteomes" id="UP000683360"/>
    </source>
</evidence>
<dbReference type="Pfam" id="PF00092">
    <property type="entry name" value="VWA"/>
    <property type="match status" value="1"/>
</dbReference>
<dbReference type="InterPro" id="IPR002035">
    <property type="entry name" value="VWF_A"/>
</dbReference>
<dbReference type="PANTHER" id="PTHR24020">
    <property type="entry name" value="COLLAGEN ALPHA"/>
    <property type="match status" value="1"/>
</dbReference>
<dbReference type="SUPFAM" id="SSF53300">
    <property type="entry name" value="vWA-like"/>
    <property type="match status" value="1"/>
</dbReference>
<dbReference type="PROSITE" id="PS50234">
    <property type="entry name" value="VWFA"/>
    <property type="match status" value="1"/>
</dbReference>